<protein>
    <submittedName>
        <fullName evidence="1">Uncharacterized protein</fullName>
    </submittedName>
</protein>
<proteinExistence type="predicted"/>
<accession>A0A8K1FPI6</accession>
<gene>
    <name evidence="1" type="ORF">Poli38472_008310</name>
</gene>
<reference evidence="1" key="1">
    <citation type="submission" date="2019-03" db="EMBL/GenBank/DDBJ databases">
        <title>Long read genome sequence of the mycoparasitic Pythium oligandrum ATCC 38472 isolated from sugarbeet rhizosphere.</title>
        <authorList>
            <person name="Gaulin E."/>
        </authorList>
    </citation>
    <scope>NUCLEOTIDE SEQUENCE</scope>
    <source>
        <strain evidence="1">ATCC 38472_TT</strain>
    </source>
</reference>
<dbReference type="Proteomes" id="UP000794436">
    <property type="component" value="Unassembled WGS sequence"/>
</dbReference>
<organism evidence="1 2">
    <name type="scientific">Pythium oligandrum</name>
    <name type="common">Mycoparasitic fungus</name>
    <dbReference type="NCBI Taxonomy" id="41045"/>
    <lineage>
        <taxon>Eukaryota</taxon>
        <taxon>Sar</taxon>
        <taxon>Stramenopiles</taxon>
        <taxon>Oomycota</taxon>
        <taxon>Peronosporomycetes</taxon>
        <taxon>Pythiales</taxon>
        <taxon>Pythiaceae</taxon>
        <taxon>Pythium</taxon>
    </lineage>
</organism>
<comment type="caution">
    <text evidence="1">The sequence shown here is derived from an EMBL/GenBank/DDBJ whole genome shotgun (WGS) entry which is preliminary data.</text>
</comment>
<dbReference type="EMBL" id="SPLM01000037">
    <property type="protein sequence ID" value="TMW65668.1"/>
    <property type="molecule type" value="Genomic_DNA"/>
</dbReference>
<name>A0A8K1FPI6_PYTOL</name>
<evidence type="ECO:0000313" key="1">
    <source>
        <dbReference type="EMBL" id="TMW65668.1"/>
    </source>
</evidence>
<evidence type="ECO:0000313" key="2">
    <source>
        <dbReference type="Proteomes" id="UP000794436"/>
    </source>
</evidence>
<sequence>MVKFFQCYQRNGCITSEASSTEDPLAAFIVISDAFQNVGVSTSSWDVFQVRPPQFTFTSGTPRPIDVDRGSNYQQFVHSLGAMLAESAQDVRIRAVELPADPSQYYIPLEVTYYNFVGIAPTIYGSRADGNGLRGGDIMLRTLTGAQSSTSVLAMMLRTYSTTRVLSGLCAACGAALFGCDQSAIASGSCTFLQPGASSFTACLRQSSDLNFFLTQVAQRDVRKPLATQSCYDTSSSGATFKEDQWYKTSEALACFETAGCPFGPLHESIWDDNMVRISSNTITQNAYIPVNTFEASFRAMYVSRQLDSDPFDASATSEDLEALLMMVLPESAEVFASISPSGEGYTITVTYHLVFVPSLQLSVVVSDPSVNVQNSSPSTGLVVELSTVTTDPTTFAVI</sequence>
<keyword evidence="2" id="KW-1185">Reference proteome</keyword>
<dbReference type="AlphaFoldDB" id="A0A8K1FPI6"/>